<dbReference type="PANTHER" id="PTHR30619">
    <property type="entry name" value="DNA INTERNALIZATION/COMPETENCE PROTEIN COMEC/REC2"/>
    <property type="match status" value="1"/>
</dbReference>
<dbReference type="RefSeq" id="WP_092755382.1">
    <property type="nucleotide sequence ID" value="NZ_FOCG01000002.1"/>
</dbReference>
<reference evidence="8 9" key="1">
    <citation type="submission" date="2016-10" db="EMBL/GenBank/DDBJ databases">
        <authorList>
            <person name="de Groot N.N."/>
        </authorList>
    </citation>
    <scope>NUCLEOTIDE SEQUENCE [LARGE SCALE GENOMIC DNA]</scope>
    <source>
        <strain evidence="8 9">CGMCC 1.5070</strain>
    </source>
</reference>
<feature type="transmembrane region" description="Helical" evidence="6">
    <location>
        <begin position="318"/>
        <end position="335"/>
    </location>
</feature>
<dbReference type="AlphaFoldDB" id="A0A1H8CXM9"/>
<comment type="subcellular location">
    <subcellularLocation>
        <location evidence="1">Cell membrane</location>
        <topology evidence="1">Multi-pass membrane protein</topology>
    </subcellularLocation>
</comment>
<sequence>MKRPIAVIGLTYLFTAAVAVCFSWAVCLWAGAAMGAFGLLALFSHHPMKRCVSTVLLTASIACMAVMLFTLWQIEPQRALEGKTIPVAGTVSKVTSAHSIELKLDNGTVMAVSSRESLDAEIGDRFSGTVALSLYESNNNSLYANRKAKTVPLRGFVLGGYTVEPPQGAIRGWLYQQKQTMSNGVRRMLPKYQGNVLAGMLLGQRHLIAREIADDYSASGISHILAISGLHIAMIAGFFQIMWWGLHLGNRLSCILTAAAIVLYMALVGFTPSVVRAGVMLILHLIAKLVSRRADSLTSLAVAGLVICLPNPLAASDVSFQLSFTATLGIVLLSAKMSDAIEKRLGQTRFPRIQQFFASALAMTLCATLFTLPVMVFSFEQVALYAPLTNLLIAPLIPLVMVFGLFAAVLSAVPFISVAAVPFAFLSGILVNIISSVSALIAALPFSQLPAGAGFVSVWMLGAAVLIGLTALHPTQKKIAACSALCAISLMTGILSYQLVLRGAVSITTLITENSVVFIAVKDRRAAVLGDINSKSDVYRVQAVLKRYSIDGIDLLALQPTAKQRNGAVGSLFHLYPVGAVVLGKDDCADERIAMAAQAADAVYEWGDMRITLFGGDEVQLYQNDISAEFSGIKTSILTGKCDILSSSRRFGCCDIAVLAGGIPQGIGNLRCNTLITNRIYGGEVHAGLATSTYVMDEDKPEISYIVKNDRLKMLEDG</sequence>
<dbReference type="STRING" id="474960.SAMN05216180_2355"/>
<evidence type="ECO:0000313" key="8">
    <source>
        <dbReference type="EMBL" id="SEM98947.1"/>
    </source>
</evidence>
<organism evidence="8 9">
    <name type="scientific">Hydrogenoanaerobacterium saccharovorans</name>
    <dbReference type="NCBI Taxonomy" id="474960"/>
    <lineage>
        <taxon>Bacteria</taxon>
        <taxon>Bacillati</taxon>
        <taxon>Bacillota</taxon>
        <taxon>Clostridia</taxon>
        <taxon>Eubacteriales</taxon>
        <taxon>Oscillospiraceae</taxon>
        <taxon>Hydrogenoanaerobacterium</taxon>
    </lineage>
</organism>
<proteinExistence type="predicted"/>
<dbReference type="InterPro" id="IPR004477">
    <property type="entry name" value="ComEC_N"/>
</dbReference>
<dbReference type="NCBIfam" id="TIGR00360">
    <property type="entry name" value="ComEC_N-term"/>
    <property type="match status" value="1"/>
</dbReference>
<dbReference type="OrthoDB" id="9761531at2"/>
<accession>A0A1H8CXM9</accession>
<keyword evidence="5 6" id="KW-0472">Membrane</keyword>
<feature type="transmembrane region" description="Helical" evidence="6">
    <location>
        <begin position="12"/>
        <end position="43"/>
    </location>
</feature>
<feature type="transmembrane region" description="Helical" evidence="6">
    <location>
        <begin position="258"/>
        <end position="287"/>
    </location>
</feature>
<feature type="transmembrane region" description="Helical" evidence="6">
    <location>
        <begin position="452"/>
        <end position="472"/>
    </location>
</feature>
<dbReference type="InterPro" id="IPR052159">
    <property type="entry name" value="Competence_DNA_uptake"/>
</dbReference>
<evidence type="ECO:0000256" key="1">
    <source>
        <dbReference type="ARBA" id="ARBA00004651"/>
    </source>
</evidence>
<feature type="transmembrane region" description="Helical" evidence="6">
    <location>
        <begin position="479"/>
        <end position="500"/>
    </location>
</feature>
<feature type="transmembrane region" description="Helical" evidence="6">
    <location>
        <begin position="391"/>
        <end position="416"/>
    </location>
</feature>
<evidence type="ECO:0000256" key="4">
    <source>
        <dbReference type="ARBA" id="ARBA00022989"/>
    </source>
</evidence>
<dbReference type="EMBL" id="FOCG01000002">
    <property type="protein sequence ID" value="SEM98947.1"/>
    <property type="molecule type" value="Genomic_DNA"/>
</dbReference>
<dbReference type="Proteomes" id="UP000199158">
    <property type="component" value="Unassembled WGS sequence"/>
</dbReference>
<protein>
    <submittedName>
        <fullName evidence="8">Competence protein ComEC</fullName>
    </submittedName>
</protein>
<dbReference type="PANTHER" id="PTHR30619:SF1">
    <property type="entry name" value="RECOMBINATION PROTEIN 2"/>
    <property type="match status" value="1"/>
</dbReference>
<dbReference type="GO" id="GO:0005886">
    <property type="term" value="C:plasma membrane"/>
    <property type="evidence" value="ECO:0007669"/>
    <property type="project" value="UniProtKB-SubCell"/>
</dbReference>
<keyword evidence="9" id="KW-1185">Reference proteome</keyword>
<feature type="domain" description="ComEC/Rec2-related protein" evidence="7">
    <location>
        <begin position="200"/>
        <end position="469"/>
    </location>
</feature>
<name>A0A1H8CXM9_9FIRM</name>
<keyword evidence="3 6" id="KW-0812">Transmembrane</keyword>
<evidence type="ECO:0000256" key="3">
    <source>
        <dbReference type="ARBA" id="ARBA00022692"/>
    </source>
</evidence>
<feature type="transmembrane region" description="Helical" evidence="6">
    <location>
        <begin position="294"/>
        <end position="312"/>
    </location>
</feature>
<feature type="transmembrane region" description="Helical" evidence="6">
    <location>
        <begin position="356"/>
        <end position="379"/>
    </location>
</feature>
<keyword evidence="2" id="KW-1003">Cell membrane</keyword>
<evidence type="ECO:0000256" key="2">
    <source>
        <dbReference type="ARBA" id="ARBA00022475"/>
    </source>
</evidence>
<keyword evidence="4 6" id="KW-1133">Transmembrane helix</keyword>
<evidence type="ECO:0000256" key="6">
    <source>
        <dbReference type="SAM" id="Phobius"/>
    </source>
</evidence>
<evidence type="ECO:0000313" key="9">
    <source>
        <dbReference type="Proteomes" id="UP000199158"/>
    </source>
</evidence>
<feature type="transmembrane region" description="Helical" evidence="6">
    <location>
        <begin position="224"/>
        <end position="246"/>
    </location>
</feature>
<dbReference type="Pfam" id="PF03772">
    <property type="entry name" value="Competence"/>
    <property type="match status" value="1"/>
</dbReference>
<feature type="transmembrane region" description="Helical" evidence="6">
    <location>
        <begin position="55"/>
        <end position="74"/>
    </location>
</feature>
<feature type="transmembrane region" description="Helical" evidence="6">
    <location>
        <begin position="423"/>
        <end position="446"/>
    </location>
</feature>
<evidence type="ECO:0000259" key="7">
    <source>
        <dbReference type="Pfam" id="PF03772"/>
    </source>
</evidence>
<evidence type="ECO:0000256" key="5">
    <source>
        <dbReference type="ARBA" id="ARBA00023136"/>
    </source>
</evidence>
<gene>
    <name evidence="8" type="ORF">SAMN05216180_2355</name>
</gene>